<comment type="cofactor">
    <cofactor evidence="5">
        <name>FMN</name>
        <dbReference type="ChEBI" id="CHEBI:58210"/>
    </cofactor>
</comment>
<evidence type="ECO:0000259" key="6">
    <source>
        <dbReference type="Pfam" id="PF00881"/>
    </source>
</evidence>
<name>A0A366HD18_9BURK</name>
<gene>
    <name evidence="7" type="ORF">DFR37_105248</name>
</gene>
<keyword evidence="5" id="KW-0520">NAD</keyword>
<comment type="similarity">
    <text evidence="5">Belongs to the nitroreductase family. HadB/RutE subfamily.</text>
</comment>
<dbReference type="CDD" id="cd02148">
    <property type="entry name" value="RutE-like"/>
    <property type="match status" value="1"/>
</dbReference>
<dbReference type="PANTHER" id="PTHR43543">
    <property type="entry name" value="MALONIC SEMIALDEHYDE REDUCTASE RUTE-RELATED"/>
    <property type="match status" value="1"/>
</dbReference>
<keyword evidence="2 5" id="KW-0288">FMN</keyword>
<keyword evidence="4 5" id="KW-0560">Oxidoreductase</keyword>
<dbReference type="SUPFAM" id="SSF55469">
    <property type="entry name" value="FMN-dependent nitroreductase-like"/>
    <property type="match status" value="1"/>
</dbReference>
<dbReference type="NCBIfam" id="NF003768">
    <property type="entry name" value="PRK05365.1"/>
    <property type="match status" value="1"/>
</dbReference>
<keyword evidence="3 5" id="KW-0521">NADP</keyword>
<evidence type="ECO:0000256" key="3">
    <source>
        <dbReference type="ARBA" id="ARBA00022857"/>
    </source>
</evidence>
<evidence type="ECO:0000313" key="7">
    <source>
        <dbReference type="EMBL" id="RBP39452.1"/>
    </source>
</evidence>
<evidence type="ECO:0000313" key="8">
    <source>
        <dbReference type="Proteomes" id="UP000253628"/>
    </source>
</evidence>
<sequence length="232" mass="25336">MNLPDIDSSVLDAVAASRRPSAELPSLEPRPSLTATKGVLPAAALDQLFRLARTYNEWSARDVDDQTIHEVYELLKWGPTAANSNPARFVWIRSREGKEKLAALAMEANRAKIMAAPVTVIVGHDLAFAETMPKLFPARGEMLREFYREPAVAAETALRNSSLQGAYLILAARALGLDGGPMSGFDNAGVDREFFAGTRIQSNFICSLGYGEPGTPFPRNPRLSFEEAGRWA</sequence>
<dbReference type="InterPro" id="IPR000415">
    <property type="entry name" value="Nitroreductase-like"/>
</dbReference>
<comment type="caution">
    <text evidence="7">The sequence shown here is derived from an EMBL/GenBank/DDBJ whole genome shotgun (WGS) entry which is preliminary data.</text>
</comment>
<dbReference type="InterPro" id="IPR029479">
    <property type="entry name" value="Nitroreductase"/>
</dbReference>
<dbReference type="InterPro" id="IPR050461">
    <property type="entry name" value="Nitroreductase_HadB/RutE"/>
</dbReference>
<dbReference type="Proteomes" id="UP000253628">
    <property type="component" value="Unassembled WGS sequence"/>
</dbReference>
<dbReference type="EMBL" id="QNRQ01000005">
    <property type="protein sequence ID" value="RBP39452.1"/>
    <property type="molecule type" value="Genomic_DNA"/>
</dbReference>
<dbReference type="InterPro" id="IPR023936">
    <property type="entry name" value="RutE-like"/>
</dbReference>
<dbReference type="OrthoDB" id="9809288at2"/>
<protein>
    <recommendedName>
        <fullName evidence="5">Putative NADH dehydrogenase/NAD(P)H nitroreductase DFR37_105248</fullName>
        <ecNumber evidence="5">1.-.-.-</ecNumber>
    </recommendedName>
</protein>
<evidence type="ECO:0000256" key="5">
    <source>
        <dbReference type="HAMAP-Rule" id="MF_01204"/>
    </source>
</evidence>
<organism evidence="7 8">
    <name type="scientific">Eoetvoesiella caeni</name>
    <dbReference type="NCBI Taxonomy" id="645616"/>
    <lineage>
        <taxon>Bacteria</taxon>
        <taxon>Pseudomonadati</taxon>
        <taxon>Pseudomonadota</taxon>
        <taxon>Betaproteobacteria</taxon>
        <taxon>Burkholderiales</taxon>
        <taxon>Alcaligenaceae</taxon>
        <taxon>Eoetvoesiella</taxon>
    </lineage>
</organism>
<evidence type="ECO:0000256" key="1">
    <source>
        <dbReference type="ARBA" id="ARBA00022630"/>
    </source>
</evidence>
<dbReference type="PANTHER" id="PTHR43543:SF1">
    <property type="entry name" value="MALONIC SEMIALDEHYDE REDUCTASE RUTE-RELATED"/>
    <property type="match status" value="1"/>
</dbReference>
<evidence type="ECO:0000256" key="4">
    <source>
        <dbReference type="ARBA" id="ARBA00023002"/>
    </source>
</evidence>
<dbReference type="GO" id="GO:0016491">
    <property type="term" value="F:oxidoreductase activity"/>
    <property type="evidence" value="ECO:0007669"/>
    <property type="project" value="UniProtKB-UniRule"/>
</dbReference>
<dbReference type="AlphaFoldDB" id="A0A366HD18"/>
<keyword evidence="8" id="KW-1185">Reference proteome</keyword>
<dbReference type="HAMAP" id="MF_01204">
    <property type="entry name" value="Oxidoreductase_RutE_HadB"/>
    <property type="match status" value="1"/>
</dbReference>
<dbReference type="EC" id="1.-.-.-" evidence="5"/>
<feature type="domain" description="Nitroreductase" evidence="6">
    <location>
        <begin position="59"/>
        <end position="194"/>
    </location>
</feature>
<dbReference type="RefSeq" id="WP_113933405.1">
    <property type="nucleotide sequence ID" value="NZ_JACCEU010000003.1"/>
</dbReference>
<dbReference type="Gene3D" id="3.40.109.10">
    <property type="entry name" value="NADH Oxidase"/>
    <property type="match status" value="1"/>
</dbReference>
<keyword evidence="1 5" id="KW-0285">Flavoprotein</keyword>
<proteinExistence type="inferred from homology"/>
<evidence type="ECO:0000256" key="2">
    <source>
        <dbReference type="ARBA" id="ARBA00022643"/>
    </source>
</evidence>
<dbReference type="Pfam" id="PF00881">
    <property type="entry name" value="Nitroreductase"/>
    <property type="match status" value="1"/>
</dbReference>
<accession>A0A366HD18</accession>
<reference evidence="7 8" key="1">
    <citation type="submission" date="2018-06" db="EMBL/GenBank/DDBJ databases">
        <title>Genomic Encyclopedia of Type Strains, Phase IV (KMG-IV): sequencing the most valuable type-strain genomes for metagenomic binning, comparative biology and taxonomic classification.</title>
        <authorList>
            <person name="Goeker M."/>
        </authorList>
    </citation>
    <scope>NUCLEOTIDE SEQUENCE [LARGE SCALE GENOMIC DNA]</scope>
    <source>
        <strain evidence="7 8">DSM 25520</strain>
    </source>
</reference>